<dbReference type="Proteomes" id="UP001596154">
    <property type="component" value="Unassembled WGS sequence"/>
</dbReference>
<dbReference type="Pfam" id="PF13649">
    <property type="entry name" value="Methyltransf_25"/>
    <property type="match status" value="1"/>
</dbReference>
<proteinExistence type="predicted"/>
<dbReference type="EMBL" id="JBHSNY010000020">
    <property type="protein sequence ID" value="MFC5639332.1"/>
    <property type="molecule type" value="Genomic_DNA"/>
</dbReference>
<comment type="caution">
    <text evidence="3">The sequence shown here is derived from an EMBL/GenBank/DDBJ whole genome shotgun (WGS) entry which is preliminary data.</text>
</comment>
<evidence type="ECO:0000259" key="2">
    <source>
        <dbReference type="Pfam" id="PF13649"/>
    </source>
</evidence>
<dbReference type="RefSeq" id="WP_381031246.1">
    <property type="nucleotide sequence ID" value="NZ_JBHSNY010000020.1"/>
</dbReference>
<feature type="region of interest" description="Disordered" evidence="1">
    <location>
        <begin position="279"/>
        <end position="303"/>
    </location>
</feature>
<dbReference type="GO" id="GO:0102208">
    <property type="term" value="F:2-polyprenyl-6-hydroxyphenol methylase activity"/>
    <property type="evidence" value="ECO:0007669"/>
    <property type="project" value="UniProtKB-EC"/>
</dbReference>
<feature type="region of interest" description="Disordered" evidence="1">
    <location>
        <begin position="35"/>
        <end position="79"/>
    </location>
</feature>
<evidence type="ECO:0000313" key="3">
    <source>
        <dbReference type="EMBL" id="MFC5639332.1"/>
    </source>
</evidence>
<dbReference type="EC" id="2.1.1.222" evidence="3"/>
<name>A0ABW0V397_9ACTN</name>
<dbReference type="GO" id="GO:0032259">
    <property type="term" value="P:methylation"/>
    <property type="evidence" value="ECO:0007669"/>
    <property type="project" value="UniProtKB-KW"/>
</dbReference>
<gene>
    <name evidence="3" type="ORF">ACFPZJ_37490</name>
</gene>
<keyword evidence="3" id="KW-0808">Transferase</keyword>
<sequence length="303" mass="32361">MSGTAPRVVTSALIRPSGCDVHGARTAFAGRTAPVERAGPEDDAPHGTLPSQLRAPVRRPARLTPVEPGEPWTDDPYGRALRTGRGPLYLRRMTPLTDGAAELLPLNVERFCAAPDAADTGVLRRCTGPVLDVGCGPGRLVATLAAWGMSALGVDVSPAAVARTRRQGGAALRRSVFDRLPREGRWSTVLLMDGNVGIGGDPVALLARLRDLLRPGGCLLAEAAPQDVDEHLTVRVEDAHGRHGRPFPWARVGTTALLRAADATGWILTGRWTTDDRPFLELRRPRDEGGPRPEPRAPRGSTP</sequence>
<dbReference type="CDD" id="cd02440">
    <property type="entry name" value="AdoMet_MTases"/>
    <property type="match status" value="1"/>
</dbReference>
<dbReference type="InterPro" id="IPR029063">
    <property type="entry name" value="SAM-dependent_MTases_sf"/>
</dbReference>
<dbReference type="Gene3D" id="3.40.50.150">
    <property type="entry name" value="Vaccinia Virus protein VP39"/>
    <property type="match status" value="1"/>
</dbReference>
<evidence type="ECO:0000313" key="4">
    <source>
        <dbReference type="Proteomes" id="UP001596154"/>
    </source>
</evidence>
<dbReference type="SUPFAM" id="SSF53335">
    <property type="entry name" value="S-adenosyl-L-methionine-dependent methyltransferases"/>
    <property type="match status" value="1"/>
</dbReference>
<organism evidence="3 4">
    <name type="scientific">Streptomyces bullii</name>
    <dbReference type="NCBI Taxonomy" id="349910"/>
    <lineage>
        <taxon>Bacteria</taxon>
        <taxon>Bacillati</taxon>
        <taxon>Actinomycetota</taxon>
        <taxon>Actinomycetes</taxon>
        <taxon>Kitasatosporales</taxon>
        <taxon>Streptomycetaceae</taxon>
        <taxon>Streptomyces</taxon>
    </lineage>
</organism>
<reference evidence="4" key="1">
    <citation type="journal article" date="2019" name="Int. J. Syst. Evol. Microbiol.">
        <title>The Global Catalogue of Microorganisms (GCM) 10K type strain sequencing project: providing services to taxonomists for standard genome sequencing and annotation.</title>
        <authorList>
            <consortium name="The Broad Institute Genomics Platform"/>
            <consortium name="The Broad Institute Genome Sequencing Center for Infectious Disease"/>
            <person name="Wu L."/>
            <person name="Ma J."/>
        </authorList>
    </citation>
    <scope>NUCLEOTIDE SEQUENCE [LARGE SCALE GENOMIC DNA]</scope>
    <source>
        <strain evidence="4">CGMCC 4.7248</strain>
    </source>
</reference>
<keyword evidence="3" id="KW-0489">Methyltransferase</keyword>
<feature type="compositionally biased region" description="Basic and acidic residues" evidence="1">
    <location>
        <begin position="279"/>
        <end position="297"/>
    </location>
</feature>
<dbReference type="EC" id="2.1.1.64" evidence="3"/>
<keyword evidence="4" id="KW-1185">Reference proteome</keyword>
<evidence type="ECO:0000256" key="1">
    <source>
        <dbReference type="SAM" id="MobiDB-lite"/>
    </source>
</evidence>
<feature type="domain" description="Methyltransferase" evidence="2">
    <location>
        <begin position="130"/>
        <end position="217"/>
    </location>
</feature>
<dbReference type="GO" id="GO:0061542">
    <property type="term" value="F:3-demethylubiquinol 3-O-methyltransferase activity"/>
    <property type="evidence" value="ECO:0007669"/>
    <property type="project" value="UniProtKB-EC"/>
</dbReference>
<dbReference type="InterPro" id="IPR041698">
    <property type="entry name" value="Methyltransf_25"/>
</dbReference>
<protein>
    <submittedName>
        <fullName evidence="3">Class I SAM-dependent methyltransferase</fullName>
        <ecNumber evidence="3">2.1.1.222</ecNumber>
        <ecNumber evidence="3">2.1.1.64</ecNumber>
    </submittedName>
</protein>
<accession>A0ABW0V397</accession>